<accession>A0A4T0UKH1</accession>
<reference evidence="8 9" key="1">
    <citation type="submission" date="2019-04" db="EMBL/GenBank/DDBJ databases">
        <title>Crenobacter sp. nov.</title>
        <authorList>
            <person name="Shi S."/>
        </authorList>
    </citation>
    <scope>NUCLEOTIDE SEQUENCE [LARGE SCALE GENOMIC DNA]</scope>
    <source>
        <strain evidence="8 9">GY 70310</strain>
    </source>
</reference>
<keyword evidence="3" id="KW-1003">Cell membrane</keyword>
<dbReference type="AlphaFoldDB" id="A0A4T0UKH1"/>
<keyword evidence="9" id="KW-1185">Reference proteome</keyword>
<feature type="transmembrane region" description="Helical" evidence="7">
    <location>
        <begin position="78"/>
        <end position="96"/>
    </location>
</feature>
<sequence>MLGITDPWTYLIGTIFIILLPGPNSLYVLSAAGQRGVRAGFAGALGVFVGDAILMLAAAGGAAGVLKAWPLLFTVLKYSGGAYLAWIGVQMLIGAWKSFFAPAQPEAAADAASVRVDAKSPFRRALSISLMNPKAILFFLSFFVQFVDPAYPYPALTFAALGAILQVCSMTYLTVLILAGSHLAAAFRARRRLASVATGGVGAMFVGFGAKLASAGLN</sequence>
<feature type="transmembrane region" description="Helical" evidence="7">
    <location>
        <begin position="7"/>
        <end position="29"/>
    </location>
</feature>
<dbReference type="GO" id="GO:0015820">
    <property type="term" value="P:L-leucine transport"/>
    <property type="evidence" value="ECO:0007669"/>
    <property type="project" value="TreeGrafter"/>
</dbReference>
<dbReference type="Proteomes" id="UP000308891">
    <property type="component" value="Unassembled WGS sequence"/>
</dbReference>
<gene>
    <name evidence="8" type="primary">leuE</name>
    <name evidence="8" type="ORF">E5K04_14235</name>
</gene>
<keyword evidence="5 7" id="KW-1133">Transmembrane helix</keyword>
<dbReference type="InterPro" id="IPR001123">
    <property type="entry name" value="LeuE-type"/>
</dbReference>
<evidence type="ECO:0000256" key="4">
    <source>
        <dbReference type="ARBA" id="ARBA00022692"/>
    </source>
</evidence>
<feature type="transmembrane region" description="Helical" evidence="7">
    <location>
        <begin position="125"/>
        <end position="146"/>
    </location>
</feature>
<feature type="transmembrane region" description="Helical" evidence="7">
    <location>
        <begin position="193"/>
        <end position="213"/>
    </location>
</feature>
<evidence type="ECO:0000256" key="5">
    <source>
        <dbReference type="ARBA" id="ARBA00022989"/>
    </source>
</evidence>
<dbReference type="NCBIfam" id="NF008201">
    <property type="entry name" value="PRK10958.1"/>
    <property type="match status" value="1"/>
</dbReference>
<organism evidence="8 9">
    <name type="scientific">Crenobacter intestini</name>
    <dbReference type="NCBI Taxonomy" id="2563443"/>
    <lineage>
        <taxon>Bacteria</taxon>
        <taxon>Pseudomonadati</taxon>
        <taxon>Pseudomonadota</taxon>
        <taxon>Betaproteobacteria</taxon>
        <taxon>Neisseriales</taxon>
        <taxon>Neisseriaceae</taxon>
        <taxon>Crenobacter</taxon>
    </lineage>
</organism>
<comment type="caution">
    <text evidence="8">The sequence shown here is derived from an EMBL/GenBank/DDBJ whole genome shotgun (WGS) entry which is preliminary data.</text>
</comment>
<dbReference type="GO" id="GO:0015190">
    <property type="term" value="F:L-leucine transmembrane transporter activity"/>
    <property type="evidence" value="ECO:0007669"/>
    <property type="project" value="TreeGrafter"/>
</dbReference>
<evidence type="ECO:0000256" key="6">
    <source>
        <dbReference type="ARBA" id="ARBA00023136"/>
    </source>
</evidence>
<proteinExistence type="inferred from homology"/>
<comment type="similarity">
    <text evidence="2">Belongs to the Rht family.</text>
</comment>
<protein>
    <submittedName>
        <fullName evidence="8">Leucine efflux protein LeuE</fullName>
    </submittedName>
</protein>
<name>A0A4T0UKH1_9NEIS</name>
<evidence type="ECO:0000256" key="2">
    <source>
        <dbReference type="ARBA" id="ARBA00007928"/>
    </source>
</evidence>
<dbReference type="GO" id="GO:0005886">
    <property type="term" value="C:plasma membrane"/>
    <property type="evidence" value="ECO:0007669"/>
    <property type="project" value="UniProtKB-SubCell"/>
</dbReference>
<dbReference type="Pfam" id="PF01810">
    <property type="entry name" value="LysE"/>
    <property type="match status" value="1"/>
</dbReference>
<evidence type="ECO:0000256" key="3">
    <source>
        <dbReference type="ARBA" id="ARBA00022475"/>
    </source>
</evidence>
<comment type="subcellular location">
    <subcellularLocation>
        <location evidence="1">Cell membrane</location>
        <topology evidence="1">Multi-pass membrane protein</topology>
    </subcellularLocation>
</comment>
<dbReference type="PANTHER" id="PTHR30086:SF15">
    <property type="entry name" value="LEUCINE EFFLUX PROTEIN"/>
    <property type="match status" value="1"/>
</dbReference>
<dbReference type="PIRSF" id="PIRSF006324">
    <property type="entry name" value="LeuE"/>
    <property type="match status" value="1"/>
</dbReference>
<evidence type="ECO:0000313" key="9">
    <source>
        <dbReference type="Proteomes" id="UP000308891"/>
    </source>
</evidence>
<dbReference type="EMBL" id="STGJ01000019">
    <property type="protein sequence ID" value="TIC79057.1"/>
    <property type="molecule type" value="Genomic_DNA"/>
</dbReference>
<dbReference type="OrthoDB" id="9804822at2"/>
<feature type="transmembrane region" description="Helical" evidence="7">
    <location>
        <begin position="41"/>
        <end position="66"/>
    </location>
</feature>
<dbReference type="RefSeq" id="WP_136555299.1">
    <property type="nucleotide sequence ID" value="NZ_STGJ01000019.1"/>
</dbReference>
<keyword evidence="6 7" id="KW-0472">Membrane</keyword>
<feature type="transmembrane region" description="Helical" evidence="7">
    <location>
        <begin position="158"/>
        <end position="181"/>
    </location>
</feature>
<keyword evidence="4 7" id="KW-0812">Transmembrane</keyword>
<dbReference type="PANTHER" id="PTHR30086">
    <property type="entry name" value="ARGININE EXPORTER PROTEIN ARGO"/>
    <property type="match status" value="1"/>
</dbReference>
<evidence type="ECO:0000256" key="1">
    <source>
        <dbReference type="ARBA" id="ARBA00004651"/>
    </source>
</evidence>
<evidence type="ECO:0000313" key="8">
    <source>
        <dbReference type="EMBL" id="TIC79057.1"/>
    </source>
</evidence>
<evidence type="ECO:0000256" key="7">
    <source>
        <dbReference type="SAM" id="Phobius"/>
    </source>
</evidence>